<dbReference type="GO" id="GO:0016787">
    <property type="term" value="F:hydrolase activity"/>
    <property type="evidence" value="ECO:0007669"/>
    <property type="project" value="UniProtKB-KW"/>
</dbReference>
<protein>
    <submittedName>
        <fullName evidence="1">Serine hydrolase family protein</fullName>
    </submittedName>
</protein>
<dbReference type="Gene3D" id="3.40.50.1820">
    <property type="entry name" value="alpha/beta hydrolase"/>
    <property type="match status" value="1"/>
</dbReference>
<dbReference type="InterPro" id="IPR029058">
    <property type="entry name" value="AB_hydrolase_fold"/>
</dbReference>
<dbReference type="PANTHER" id="PTHR15394">
    <property type="entry name" value="SERINE HYDROLASE RBBP9"/>
    <property type="match status" value="1"/>
</dbReference>
<evidence type="ECO:0000313" key="2">
    <source>
        <dbReference type="Proteomes" id="UP000281084"/>
    </source>
</evidence>
<dbReference type="SUPFAM" id="SSF53474">
    <property type="entry name" value="alpha/beta-Hydrolases"/>
    <property type="match status" value="1"/>
</dbReference>
<dbReference type="InterPro" id="IPR010662">
    <property type="entry name" value="RBBP9/YdeN"/>
</dbReference>
<dbReference type="Proteomes" id="UP000281084">
    <property type="component" value="Unassembled WGS sequence"/>
</dbReference>
<accession>A0A3A8GAP6</accession>
<comment type="caution">
    <text evidence="1">The sequence shown here is derived from an EMBL/GenBank/DDBJ whole genome shotgun (WGS) entry which is preliminary data.</text>
</comment>
<dbReference type="PANTHER" id="PTHR15394:SF3">
    <property type="entry name" value="SERINE HYDROLASE RBBP9"/>
    <property type="match status" value="1"/>
</dbReference>
<keyword evidence="1" id="KW-0378">Hydrolase</keyword>
<dbReference type="Pfam" id="PF06821">
    <property type="entry name" value="Ser_hydrolase"/>
    <property type="match status" value="1"/>
</dbReference>
<evidence type="ECO:0000313" key="1">
    <source>
        <dbReference type="EMBL" id="RKG52410.1"/>
    </source>
</evidence>
<gene>
    <name evidence="1" type="ORF">D7V64_09860</name>
</gene>
<dbReference type="EMBL" id="RAXZ01000011">
    <property type="protein sequence ID" value="RKG52410.1"/>
    <property type="molecule type" value="Genomic_DNA"/>
</dbReference>
<dbReference type="AlphaFoldDB" id="A0A3A8GAP6"/>
<reference evidence="1 2" key="1">
    <citation type="submission" date="2018-09" db="EMBL/GenBank/DDBJ databases">
        <title>The draft genome of Acinetobacter spp. strains.</title>
        <authorList>
            <person name="Qin J."/>
            <person name="Feng Y."/>
            <person name="Zong Z."/>
        </authorList>
    </citation>
    <scope>NUCLEOTIDE SEQUENCE [LARGE SCALE GENOMIC DNA]</scope>
    <source>
        <strain evidence="1 2">WCHAc060002</strain>
    </source>
</reference>
<name>A0A3A8GAP6_9GAMM</name>
<sequence>MKTTKKNIYIVHGYQASPNDHWFPWLSKRLNDAGHISKRVVLAESEQPNFEYWQKFLSLQMPKLDDNTIIVAHSLGCLTTLHYLSTYFEAHKTKIKAGIFVAGFMSPLKAIPELNAFIQKAKLNRLVLVKGMPLSVCLLSSNDPYVPPPLTLQLSNLIQAQNIEVKNAGHFMAQDGYIKFEQLWETLQPLLV</sequence>
<proteinExistence type="predicted"/>
<organism evidence="1 2">
    <name type="scientific">Acinetobacter cumulans</name>
    <dbReference type="NCBI Taxonomy" id="2136182"/>
    <lineage>
        <taxon>Bacteria</taxon>
        <taxon>Pseudomonadati</taxon>
        <taxon>Pseudomonadota</taxon>
        <taxon>Gammaproteobacteria</taxon>
        <taxon>Moraxellales</taxon>
        <taxon>Moraxellaceae</taxon>
        <taxon>Acinetobacter</taxon>
    </lineage>
</organism>